<dbReference type="InterPro" id="IPR012349">
    <property type="entry name" value="Split_barrel_FMN-bd"/>
</dbReference>
<dbReference type="PANTHER" id="PTHR43812">
    <property type="entry name" value="BLR2425 PROTEIN"/>
    <property type="match status" value="1"/>
</dbReference>
<dbReference type="InterPro" id="IPR002563">
    <property type="entry name" value="Flavin_Rdtase-like_dom"/>
</dbReference>
<feature type="domain" description="Flavin reductase like" evidence="1">
    <location>
        <begin position="18"/>
        <end position="171"/>
    </location>
</feature>
<dbReference type="GO" id="GO:0010181">
    <property type="term" value="F:FMN binding"/>
    <property type="evidence" value="ECO:0007669"/>
    <property type="project" value="InterPro"/>
</dbReference>
<dbReference type="RefSeq" id="WP_189501807.1">
    <property type="nucleotide sequence ID" value="NZ_BMZQ01000001.1"/>
</dbReference>
<name>A0A8J3GIM9_9HYPH</name>
<dbReference type="SMART" id="SM00903">
    <property type="entry name" value="Flavin_Reduct"/>
    <property type="match status" value="1"/>
</dbReference>
<keyword evidence="3" id="KW-1185">Reference proteome</keyword>
<dbReference type="EMBL" id="BMZQ01000001">
    <property type="protein sequence ID" value="GHD08426.1"/>
    <property type="molecule type" value="Genomic_DNA"/>
</dbReference>
<evidence type="ECO:0000313" key="2">
    <source>
        <dbReference type="EMBL" id="GHD08426.1"/>
    </source>
</evidence>
<dbReference type="Gene3D" id="2.30.110.10">
    <property type="entry name" value="Electron Transport, Fmn-binding Protein, Chain A"/>
    <property type="match status" value="1"/>
</dbReference>
<dbReference type="Proteomes" id="UP000630142">
    <property type="component" value="Unassembled WGS sequence"/>
</dbReference>
<dbReference type="Pfam" id="PF01613">
    <property type="entry name" value="Flavin_Reduct"/>
    <property type="match status" value="1"/>
</dbReference>
<accession>A0A8J3GIM9</accession>
<protein>
    <submittedName>
        <fullName evidence="2">Flavin reductase</fullName>
    </submittedName>
</protein>
<comment type="caution">
    <text evidence="2">The sequence shown here is derived from an EMBL/GenBank/DDBJ whole genome shotgun (WGS) entry which is preliminary data.</text>
</comment>
<evidence type="ECO:0000313" key="3">
    <source>
        <dbReference type="Proteomes" id="UP000630142"/>
    </source>
</evidence>
<dbReference type="PANTHER" id="PTHR43812:SF2">
    <property type="entry name" value="FLAVIN REDUCTASE LIKE DOMAIN-CONTAINING PROTEIN"/>
    <property type="match status" value="1"/>
</dbReference>
<dbReference type="SUPFAM" id="SSF50475">
    <property type="entry name" value="FMN-binding split barrel"/>
    <property type="match status" value="1"/>
</dbReference>
<sequence length="204" mass="22233">MFYEPANGHGLPHDPFKAIVAPRPIGWISTKSVDGRVNLAPYSFFNAFSGNPPLIWFSSEGAKDSSSFAEESGEFVANLVSRDLAQAMNRSSVNAPRGTNEFDYAGLTMASSRLVQAPRVAEAHAALECKVTEIFRPKTLDGTKSEAHVVIGQVIGVHLADAYLTDGLFDIVKAGSTARLGYMDYASVTETFAMRRPRWEEDRG</sequence>
<reference evidence="2" key="1">
    <citation type="journal article" date="2014" name="Int. J. Syst. Evol. Microbiol.">
        <title>Complete genome sequence of Corynebacterium casei LMG S-19264T (=DSM 44701T), isolated from a smear-ripened cheese.</title>
        <authorList>
            <consortium name="US DOE Joint Genome Institute (JGI-PGF)"/>
            <person name="Walter F."/>
            <person name="Albersmeier A."/>
            <person name="Kalinowski J."/>
            <person name="Ruckert C."/>
        </authorList>
    </citation>
    <scope>NUCLEOTIDE SEQUENCE</scope>
    <source>
        <strain evidence="2">KCTC 42249</strain>
    </source>
</reference>
<evidence type="ECO:0000259" key="1">
    <source>
        <dbReference type="SMART" id="SM00903"/>
    </source>
</evidence>
<organism evidence="2 3">
    <name type="scientific">Tianweitania populi</name>
    <dbReference type="NCBI Taxonomy" id="1607949"/>
    <lineage>
        <taxon>Bacteria</taxon>
        <taxon>Pseudomonadati</taxon>
        <taxon>Pseudomonadota</taxon>
        <taxon>Alphaproteobacteria</taxon>
        <taxon>Hyphomicrobiales</taxon>
        <taxon>Phyllobacteriaceae</taxon>
        <taxon>Tianweitania</taxon>
    </lineage>
</organism>
<dbReference type="GO" id="GO:0016646">
    <property type="term" value="F:oxidoreductase activity, acting on the CH-NH group of donors, NAD or NADP as acceptor"/>
    <property type="evidence" value="ECO:0007669"/>
    <property type="project" value="UniProtKB-ARBA"/>
</dbReference>
<reference evidence="2" key="2">
    <citation type="submission" date="2020-09" db="EMBL/GenBank/DDBJ databases">
        <authorList>
            <person name="Sun Q."/>
            <person name="Kim S."/>
        </authorList>
    </citation>
    <scope>NUCLEOTIDE SEQUENCE</scope>
    <source>
        <strain evidence="2">KCTC 42249</strain>
    </source>
</reference>
<gene>
    <name evidence="2" type="ORF">GCM10016234_07940</name>
</gene>
<dbReference type="AlphaFoldDB" id="A0A8J3GIM9"/>
<proteinExistence type="predicted"/>